<feature type="region of interest" description="Disordered" evidence="1">
    <location>
        <begin position="1474"/>
        <end position="1628"/>
    </location>
</feature>
<evidence type="ECO:0000313" key="2">
    <source>
        <dbReference type="EMBL" id="KAF8414270.1"/>
    </source>
</evidence>
<accession>A0A834ZYR1</accession>
<sequence>MSTLEKLFVQIFERKNWIIDQVKQQRDLYEQQLASKLPIGGIQHPSWLWNAGFENRSADLKELKKEELISSRLLPPSRPAIPSSSSHTIPSSSSYCTIYDKPVVTANNGELSDGLFMETCASNIYNDAGDRSAVEPKCHKIELFQGCTLNGVAELDPNATSPQDQTDERISDNYFEPCLSLARIQRSRSRQKALEFRHSVKPKSKKLQSNENSSRAYSGRITRSRTAFPRPNLVKELLESDNSSKIANKKHVGVSEETRNHPNKENDTMFYSGRITRSRSSCQQSNCSKEFSELDNSLCIVDEDGGRVAQSISAIRNPRSSGKLLPSTQPLSRIEGDADFQNAQGTEVTIRKSSSRQKDLEFCDWLEKNTEKNPSEGNISNEYVVKSARQQTTHQQLNCAYGLLNAYNSEILSGKVALSRSASPKKSSPLAKSSNRVEGHYLQKALSTQVNILPCHDVIDIVDQERYNAAIAEMELVPNGPFDACSIRSGSNMVGAVIREGLEFLVSRPPSDSSAFVEPKKLVFDDVEECGLNETVSPSLEKEKRNGSLEMKSFNSLESTETLQKVTACIDLRENCGSYLDEQLLQKQQGNEVASVEEEACGASFESQGKERPEPTEIEKSKRDSYTISSAGITSNLCAGSSRKGTSETFGDAVADTSLRRNIISEQVPSLINHLTTLQAGRESSIGSQLKNVVDFNLPDVDVDGQINNFGEKCSAEVDSEHGKLYLEEFRLETDACDCPKRSRNPDFNKVTGSSIFKEPAILLGARETEFSYAVSEVSTEVASNWQKVTADTAQIHNAERDVPYFLRSSTSHDNKFDCSKSSESRSRKKSIQLDKTYNNSYESSWPQYKRRKIEGRSANVFASSPRSRRDKPLQKNHKDKTFEYLKTIDNSGAVLEFQHFPVNLKVEVGQSNVINSPDVETHRSKKNHKMEGFGSSPKLEMEQGELNLEEKDQGANTSFKFNYTQVEASLVSSLIKETDRDSQGCLKEEVGIAYSTGVILDAKRQCSADDNQDLLCLESKLNVGSMEHFTFTEGTMHERKSYLGENDLFSYCSVMSPHNQGHNLIGDDQTMPEFEGFSIGIPTEKACTSIAVDGVSFDTSDLPSTTIERISVLEQLCRSASMLTPLPNFSTKHKLHTTPDLYQSLPNGLLEHMNLRNTLFPNDGDLEQLKVSYKCVSEEVDRTFLGRSYSDCMPSSSVRLGCHVRRPPYTPPVGKLCQRITSKSTGGSSEKLESINPELTCFRIEENPSTSEEHENLDEVADQFQVSISSREMNSSTIREPLVDTTTEYLNRPTLVSAAEKFIERGSLDSLNTEMNFPGTQSGVKQNLGNGYGSSRRYVNMENQVSSLGGNGVRKVTESLQNNFSKPNLSGKTGERKGGQSFLEKDSKRNNIVSNISSFIPLVQQKQQATAVLTGKRDIKVKALEAAEAARRLEEKKENERKMKKEAAKLERARLEQENIRLLKLKLKKKEEERKKKEADIAARKRLREEEERKEKERKRRCIEEARRQQREQEEKLRIEKEEKELRRQAADEKDHKRKVLMDETRKHQKTGKGRQRADFGKKTKVSNIHEDCEAFRESDDMEKVVSNSDKANGVGISVTEGNRDQSYEISPYQGSDREEEEDDIPKSKFIPSWARSLLLAPLSNAE</sequence>
<keyword evidence="3" id="KW-1185">Reference proteome</keyword>
<dbReference type="PANTHER" id="PTHR13738">
    <property type="entry name" value="TROPONIN I"/>
    <property type="match status" value="1"/>
</dbReference>
<comment type="caution">
    <text evidence="2">The sequence shown here is derived from an EMBL/GenBank/DDBJ whole genome shotgun (WGS) entry which is preliminary data.</text>
</comment>
<name>A0A834ZYR1_TETSI</name>
<feature type="region of interest" description="Disordered" evidence="1">
    <location>
        <begin position="597"/>
        <end position="625"/>
    </location>
</feature>
<evidence type="ECO:0000313" key="3">
    <source>
        <dbReference type="Proteomes" id="UP000655225"/>
    </source>
</evidence>
<feature type="compositionally biased region" description="Basic and acidic residues" evidence="1">
    <location>
        <begin position="1557"/>
        <end position="1585"/>
    </location>
</feature>
<feature type="compositionally biased region" description="Polar residues" evidence="1">
    <location>
        <begin position="207"/>
        <end position="216"/>
    </location>
</feature>
<organism evidence="2 3">
    <name type="scientific">Tetracentron sinense</name>
    <name type="common">Spur-leaf</name>
    <dbReference type="NCBI Taxonomy" id="13715"/>
    <lineage>
        <taxon>Eukaryota</taxon>
        <taxon>Viridiplantae</taxon>
        <taxon>Streptophyta</taxon>
        <taxon>Embryophyta</taxon>
        <taxon>Tracheophyta</taxon>
        <taxon>Spermatophyta</taxon>
        <taxon>Magnoliopsida</taxon>
        <taxon>Trochodendrales</taxon>
        <taxon>Trochodendraceae</taxon>
        <taxon>Tetracentron</taxon>
    </lineage>
</organism>
<dbReference type="Proteomes" id="UP000655225">
    <property type="component" value="Unassembled WGS sequence"/>
</dbReference>
<dbReference type="OMA" id="ENDMLTW"/>
<reference evidence="2 3" key="1">
    <citation type="submission" date="2020-04" db="EMBL/GenBank/DDBJ databases">
        <title>Plant Genome Project.</title>
        <authorList>
            <person name="Zhang R.-G."/>
        </authorList>
    </citation>
    <scope>NUCLEOTIDE SEQUENCE [LARGE SCALE GENOMIC DNA]</scope>
    <source>
        <strain evidence="2">YNK0</strain>
        <tissue evidence="2">Leaf</tissue>
    </source>
</reference>
<dbReference type="InterPro" id="IPR050875">
    <property type="entry name" value="Troponin_I"/>
</dbReference>
<feature type="compositionally biased region" description="Basic and acidic residues" evidence="1">
    <location>
        <begin position="608"/>
        <end position="625"/>
    </location>
</feature>
<evidence type="ECO:0000256" key="1">
    <source>
        <dbReference type="SAM" id="MobiDB-lite"/>
    </source>
</evidence>
<feature type="region of interest" description="Disordered" evidence="1">
    <location>
        <begin position="918"/>
        <end position="938"/>
    </location>
</feature>
<evidence type="ECO:0008006" key="4">
    <source>
        <dbReference type="Google" id="ProtNLM"/>
    </source>
</evidence>
<proteinExistence type="predicted"/>
<gene>
    <name evidence="2" type="ORF">HHK36_002271</name>
</gene>
<protein>
    <recommendedName>
        <fullName evidence="4">Inner centromere protein ARK-binding domain-containing protein</fullName>
    </recommendedName>
</protein>
<feature type="compositionally biased region" description="Basic residues" evidence="1">
    <location>
        <begin position="867"/>
        <end position="877"/>
    </location>
</feature>
<dbReference type="EMBL" id="JABCRI010000001">
    <property type="protein sequence ID" value="KAF8414270.1"/>
    <property type="molecule type" value="Genomic_DNA"/>
</dbReference>
<feature type="region of interest" description="Disordered" evidence="1">
    <location>
        <begin position="857"/>
        <end position="877"/>
    </location>
</feature>
<feature type="compositionally biased region" description="Basic and acidic residues" evidence="1">
    <location>
        <begin position="813"/>
        <end position="826"/>
    </location>
</feature>
<feature type="region of interest" description="Disordered" evidence="1">
    <location>
        <begin position="813"/>
        <end position="832"/>
    </location>
</feature>
<feature type="region of interest" description="Disordered" evidence="1">
    <location>
        <begin position="192"/>
        <end position="225"/>
    </location>
</feature>
<dbReference type="PANTHER" id="PTHR13738:SF1">
    <property type="entry name" value="TROPONIN I"/>
    <property type="match status" value="1"/>
</dbReference>
<feature type="compositionally biased region" description="Basic and acidic residues" evidence="1">
    <location>
        <begin position="1503"/>
        <end position="1547"/>
    </location>
</feature>
<dbReference type="OrthoDB" id="681218at2759"/>
<feature type="compositionally biased region" description="Basic and acidic residues" evidence="1">
    <location>
        <begin position="1474"/>
        <end position="1496"/>
    </location>
</feature>